<evidence type="ECO:0000313" key="3">
    <source>
        <dbReference type="Proteomes" id="UP000325577"/>
    </source>
</evidence>
<keyword evidence="1" id="KW-1133">Transmembrane helix</keyword>
<sequence>MERHNNSTLSNGSKLSEFGKHNWNHYLVYKQGHKFSHPKVKKKQFFQNFFFIMLFGVIGVFISSLVIAAGYWWLFPMFGFVGLAASDYLGSTSRRDSFAVQPGLWGKEW</sequence>
<accession>A0A5J5AA22</accession>
<evidence type="ECO:0000313" key="2">
    <source>
        <dbReference type="EMBL" id="KAA8526888.1"/>
    </source>
</evidence>
<organism evidence="2 3">
    <name type="scientific">Nyssa sinensis</name>
    <dbReference type="NCBI Taxonomy" id="561372"/>
    <lineage>
        <taxon>Eukaryota</taxon>
        <taxon>Viridiplantae</taxon>
        <taxon>Streptophyta</taxon>
        <taxon>Embryophyta</taxon>
        <taxon>Tracheophyta</taxon>
        <taxon>Spermatophyta</taxon>
        <taxon>Magnoliopsida</taxon>
        <taxon>eudicotyledons</taxon>
        <taxon>Gunneridae</taxon>
        <taxon>Pentapetalae</taxon>
        <taxon>asterids</taxon>
        <taxon>Cornales</taxon>
        <taxon>Nyssaceae</taxon>
        <taxon>Nyssa</taxon>
    </lineage>
</organism>
<protein>
    <submittedName>
        <fullName evidence="2">Uncharacterized protein</fullName>
    </submittedName>
</protein>
<dbReference type="AlphaFoldDB" id="A0A5J5AA22"/>
<keyword evidence="3" id="KW-1185">Reference proteome</keyword>
<evidence type="ECO:0000256" key="1">
    <source>
        <dbReference type="SAM" id="Phobius"/>
    </source>
</evidence>
<reference evidence="2 3" key="1">
    <citation type="submission" date="2019-09" db="EMBL/GenBank/DDBJ databases">
        <title>A chromosome-level genome assembly of the Chinese tupelo Nyssa sinensis.</title>
        <authorList>
            <person name="Yang X."/>
            <person name="Kang M."/>
            <person name="Yang Y."/>
            <person name="Xiong H."/>
            <person name="Wang M."/>
            <person name="Zhang Z."/>
            <person name="Wang Z."/>
            <person name="Wu H."/>
            <person name="Ma T."/>
            <person name="Liu J."/>
            <person name="Xi Z."/>
        </authorList>
    </citation>
    <scope>NUCLEOTIDE SEQUENCE [LARGE SCALE GENOMIC DNA]</scope>
    <source>
        <strain evidence="2">J267</strain>
        <tissue evidence="2">Leaf</tissue>
    </source>
</reference>
<gene>
    <name evidence="2" type="ORF">F0562_008883</name>
</gene>
<proteinExistence type="predicted"/>
<dbReference type="EMBL" id="CM018046">
    <property type="protein sequence ID" value="KAA8526888.1"/>
    <property type="molecule type" value="Genomic_DNA"/>
</dbReference>
<feature type="transmembrane region" description="Helical" evidence="1">
    <location>
        <begin position="49"/>
        <end position="74"/>
    </location>
</feature>
<name>A0A5J5AA22_9ASTE</name>
<keyword evidence="1" id="KW-0472">Membrane</keyword>
<dbReference type="Proteomes" id="UP000325577">
    <property type="component" value="Linkage Group LG3"/>
</dbReference>
<keyword evidence="1" id="KW-0812">Transmembrane</keyword>